<proteinExistence type="predicted"/>
<evidence type="ECO:0000313" key="2">
    <source>
        <dbReference type="Proteomes" id="UP000295096"/>
    </source>
</evidence>
<dbReference type="EMBL" id="SMSJ01000184">
    <property type="protein sequence ID" value="TDH57923.1"/>
    <property type="molecule type" value="Genomic_DNA"/>
</dbReference>
<name>A0A4R5Q5U2_9PROT</name>
<organism evidence="1 2">
    <name type="scientific">Dankookia rubra</name>
    <dbReference type="NCBI Taxonomy" id="1442381"/>
    <lineage>
        <taxon>Bacteria</taxon>
        <taxon>Pseudomonadati</taxon>
        <taxon>Pseudomonadota</taxon>
        <taxon>Alphaproteobacteria</taxon>
        <taxon>Acetobacterales</taxon>
        <taxon>Roseomonadaceae</taxon>
        <taxon>Dankookia</taxon>
    </lineage>
</organism>
<dbReference type="AlphaFoldDB" id="A0A4R5Q5U2"/>
<accession>A0A4R5Q5U2</accession>
<protein>
    <submittedName>
        <fullName evidence="1">Plasmid replication initiator</fullName>
    </submittedName>
</protein>
<comment type="caution">
    <text evidence="1">The sequence shown here is derived from an EMBL/GenBank/DDBJ whole genome shotgun (WGS) entry which is preliminary data.</text>
</comment>
<dbReference type="OrthoDB" id="932750at2"/>
<dbReference type="Proteomes" id="UP000295096">
    <property type="component" value="Unassembled WGS sequence"/>
</dbReference>
<evidence type="ECO:0000313" key="1">
    <source>
        <dbReference type="EMBL" id="TDH57923.1"/>
    </source>
</evidence>
<gene>
    <name evidence="1" type="ORF">E2C06_35335</name>
</gene>
<reference evidence="1 2" key="1">
    <citation type="journal article" date="2016" name="J. Microbiol.">
        <title>Dankookia rubra gen. nov., sp. nov., an alphaproteobacterium isolated from sediment of a shallow stream.</title>
        <authorList>
            <person name="Kim W.H."/>
            <person name="Kim D.H."/>
            <person name="Kang K."/>
            <person name="Ahn T.Y."/>
        </authorList>
    </citation>
    <scope>NUCLEOTIDE SEQUENCE [LARGE SCALE GENOMIC DNA]</scope>
    <source>
        <strain evidence="1 2">JCM30602</strain>
    </source>
</reference>
<dbReference type="InterPro" id="IPR006881">
    <property type="entry name" value="RepA_C"/>
</dbReference>
<dbReference type="Pfam" id="PF04796">
    <property type="entry name" value="RepA_C"/>
    <property type="match status" value="1"/>
</dbReference>
<keyword evidence="2" id="KW-1185">Reference proteome</keyword>
<sequence length="324" mass="36368">MAREGGRPVGTVHQLLLEFGRERALKADIDRRVVEAAAGFLASEDNEIGFLYSGWAQAALPHRRLKDDEPWQVETDRVTLLVQPGMRPGKPPVSIGVPYGSRARLILLYLQSEALRTGSRDISLGRSLHAWLRRLGIPIGGRSMQDVRDQAERISRCRMSFQIVQGNRSGLVNQSILDTAMFVEDDSGQQSGQFIETATLSQMFFDQLKRHPVPIVESAVKEIANNSLALDVYCWLAYRLHVLKNPTPISWSALKEQFGQGFGRLDHFRRQFRHTLTMALSVYPEAKIEDQARGILLYPSPAPVAPKTLRLVTRAVKPKRLPAP</sequence>